<evidence type="ECO:0000313" key="1">
    <source>
        <dbReference type="EMBL" id="QHS92100.1"/>
    </source>
</evidence>
<dbReference type="AlphaFoldDB" id="A0A6C0BJ65"/>
<dbReference type="EMBL" id="MN739168">
    <property type="protein sequence ID" value="QHS92100.1"/>
    <property type="molecule type" value="Genomic_DNA"/>
</dbReference>
<proteinExistence type="predicted"/>
<reference evidence="1" key="1">
    <citation type="journal article" date="2020" name="Nature">
        <title>Giant virus diversity and host interactions through global metagenomics.</title>
        <authorList>
            <person name="Schulz F."/>
            <person name="Roux S."/>
            <person name="Paez-Espino D."/>
            <person name="Jungbluth S."/>
            <person name="Walsh D.A."/>
            <person name="Denef V.J."/>
            <person name="McMahon K.D."/>
            <person name="Konstantinidis K.T."/>
            <person name="Eloe-Fadrosh E.A."/>
            <person name="Kyrpides N.C."/>
            <person name="Woyke T."/>
        </authorList>
    </citation>
    <scope>NUCLEOTIDE SEQUENCE</scope>
    <source>
        <strain evidence="1">GVMAG-M-3300013285-6</strain>
    </source>
</reference>
<name>A0A6C0BJ65_9ZZZZ</name>
<accession>A0A6C0BJ65</accession>
<sequence length="88" mass="10361">MSSPFDPFFKKFPSMNNLERGMFVALSLKWLDGEERNKSAHAFFDLLRFQDDLRELQHAETAPEGWCELMVSKYGTFDFFKAFVQRLA</sequence>
<organism evidence="1">
    <name type="scientific">viral metagenome</name>
    <dbReference type="NCBI Taxonomy" id="1070528"/>
    <lineage>
        <taxon>unclassified sequences</taxon>
        <taxon>metagenomes</taxon>
        <taxon>organismal metagenomes</taxon>
    </lineage>
</organism>
<protein>
    <submittedName>
        <fullName evidence="1">Uncharacterized protein</fullName>
    </submittedName>
</protein>